<evidence type="ECO:0000313" key="1">
    <source>
        <dbReference type="EMBL" id="AFL97906.1"/>
    </source>
</evidence>
<keyword evidence="2" id="KW-1185">Reference proteome</keyword>
<protein>
    <submittedName>
        <fullName evidence="1">Uncharacterized protein</fullName>
    </submittedName>
</protein>
<dbReference type="Proteomes" id="UP000006051">
    <property type="component" value="Chromosome"/>
</dbReference>
<reference evidence="1 2" key="1">
    <citation type="submission" date="2012-06" db="EMBL/GenBank/DDBJ databases">
        <title>The complete genome of Ornithobacterium rhinotracheale DSM 15997.</title>
        <authorList>
            <consortium name="US DOE Joint Genome Institute (JGI-PGF)"/>
            <person name="Lucas S."/>
            <person name="Copeland A."/>
            <person name="Lapidus A."/>
            <person name="Goodwin L."/>
            <person name="Pitluck S."/>
            <person name="Peters L."/>
            <person name="Mikhailova N."/>
            <person name="Teshima H."/>
            <person name="Kyrpides N."/>
            <person name="Mavromatis K."/>
            <person name="Pagani I."/>
            <person name="Ivanova N."/>
            <person name="Ovchinnikova G."/>
            <person name="Zeytun A."/>
            <person name="Detter J.C."/>
            <person name="Han C."/>
            <person name="Land M."/>
            <person name="Hauser L."/>
            <person name="Markowitz V."/>
            <person name="Cheng J.-F."/>
            <person name="Hugenholtz P."/>
            <person name="Woyke T."/>
            <person name="Wu D."/>
            <person name="Lang E."/>
            <person name="Kopitz M."/>
            <person name="Brambilla E."/>
            <person name="Klenk H.-P."/>
            <person name="Eisen J.A."/>
        </authorList>
    </citation>
    <scope>NUCLEOTIDE SEQUENCE [LARGE SCALE GENOMIC DNA]</scope>
    <source>
        <strain evidence="2">ATCC 51463 / DSM 15997 / CCUG 23171 / LMG 9086</strain>
    </source>
</reference>
<dbReference type="KEGG" id="orh:Ornrh_1752"/>
<proteinExistence type="predicted"/>
<name>I4A1S2_ORNRL</name>
<dbReference type="AlphaFoldDB" id="I4A1S2"/>
<evidence type="ECO:0000313" key="2">
    <source>
        <dbReference type="Proteomes" id="UP000006051"/>
    </source>
</evidence>
<accession>I4A1S2</accession>
<dbReference type="HOGENOM" id="CLU_3374922_0_0_10"/>
<sequence length="34" mass="3997">MARTFVYNTGTPKESIEDIHLQVELFFLGNKLKR</sequence>
<gene>
    <name evidence="1" type="ordered locus">Ornrh_1752</name>
</gene>
<organism evidence="1 2">
    <name type="scientific">Ornithobacterium rhinotracheale (strain ATCC 51463 / DSM 15997 / CCUG 23171 / CIP 104009 / LMG 9086)</name>
    <dbReference type="NCBI Taxonomy" id="867902"/>
    <lineage>
        <taxon>Bacteria</taxon>
        <taxon>Pseudomonadati</taxon>
        <taxon>Bacteroidota</taxon>
        <taxon>Flavobacteriia</taxon>
        <taxon>Flavobacteriales</taxon>
        <taxon>Weeksellaceae</taxon>
        <taxon>Ornithobacterium</taxon>
    </lineage>
</organism>
<dbReference type="EMBL" id="CP003283">
    <property type="protein sequence ID" value="AFL97906.1"/>
    <property type="molecule type" value="Genomic_DNA"/>
</dbReference>